<dbReference type="InterPro" id="IPR047202">
    <property type="entry name" value="Lipocalin_Blc-like_dom"/>
</dbReference>
<evidence type="ECO:0000256" key="4">
    <source>
        <dbReference type="ARBA" id="ARBA00011738"/>
    </source>
</evidence>
<reference evidence="16 18" key="2">
    <citation type="submission" date="2019-03" db="EMBL/GenBank/DDBJ databases">
        <authorList>
            <person name="He R.-H."/>
        </authorList>
    </citation>
    <scope>NUCLEOTIDE SEQUENCE [LARGE SCALE GENOMIC DNA]</scope>
    <source>
        <strain evidence="16 18">DSM 19624</strain>
    </source>
</reference>
<evidence type="ECO:0000313" key="17">
    <source>
        <dbReference type="Proteomes" id="UP000273898"/>
    </source>
</evidence>
<dbReference type="GO" id="GO:0009279">
    <property type="term" value="C:cell outer membrane"/>
    <property type="evidence" value="ECO:0007669"/>
    <property type="project" value="UniProtKB-SubCell"/>
</dbReference>
<sequence>MTTKYKNTLLLATLAIIAAAYASCKVSIPKGASAVKPFNKDKYLGTWYEIARMDFKFEKNLKNVTATYSKNDDGSIKVDNKGYDMVKNKWKQSIGKAKFVKSDDEARLKVSFFGPFYAGYNVIDIDKDYQYALVAGNNLDYLWILSRTRYIPDAVKADYLRKANDLGYQTQDLVWTVQDKDNGK</sequence>
<evidence type="ECO:0000259" key="14">
    <source>
        <dbReference type="Pfam" id="PF08212"/>
    </source>
</evidence>
<feature type="chain" id="PRO_5036530463" description="Outer membrane lipoprotein Blc" evidence="13">
    <location>
        <begin position="23"/>
        <end position="184"/>
    </location>
</feature>
<name>A0A497YJH6_9SPHI</name>
<dbReference type="InterPro" id="IPR022272">
    <property type="entry name" value="Lipocalin_CS"/>
</dbReference>
<reference evidence="15 17" key="1">
    <citation type="submission" date="2018-10" db="EMBL/GenBank/DDBJ databases">
        <title>Genomic Encyclopedia of Archaeal and Bacterial Type Strains, Phase II (KMG-II): from individual species to whole genera.</title>
        <authorList>
            <person name="Goeker M."/>
        </authorList>
    </citation>
    <scope>NUCLEOTIDE SEQUENCE [LARGE SCALE GENOMIC DNA]</scope>
    <source>
        <strain evidence="15 17">DSM 19624</strain>
    </source>
</reference>
<keyword evidence="7" id="KW-0472">Membrane</keyword>
<feature type="signal peptide" evidence="13">
    <location>
        <begin position="1"/>
        <end position="22"/>
    </location>
</feature>
<dbReference type="GO" id="GO:0006950">
    <property type="term" value="P:response to stress"/>
    <property type="evidence" value="ECO:0007669"/>
    <property type="project" value="UniProtKB-ARBA"/>
</dbReference>
<dbReference type="GO" id="GO:0008289">
    <property type="term" value="F:lipid binding"/>
    <property type="evidence" value="ECO:0007669"/>
    <property type="project" value="UniProtKB-KW"/>
</dbReference>
<dbReference type="Pfam" id="PF08212">
    <property type="entry name" value="Lipocalin_2"/>
    <property type="match status" value="1"/>
</dbReference>
<dbReference type="PANTHER" id="PTHR10612">
    <property type="entry name" value="APOLIPOPROTEIN D"/>
    <property type="match status" value="1"/>
</dbReference>
<comment type="subcellular location">
    <subcellularLocation>
        <location evidence="1">Cell outer membrane</location>
    </subcellularLocation>
    <subcellularLocation>
        <location evidence="2">Membrane</location>
        <topology evidence="2">Lipid-anchor</topology>
    </subcellularLocation>
</comment>
<dbReference type="PANTHER" id="PTHR10612:SF34">
    <property type="entry name" value="APOLIPOPROTEIN D"/>
    <property type="match status" value="1"/>
</dbReference>
<evidence type="ECO:0000256" key="1">
    <source>
        <dbReference type="ARBA" id="ARBA00004442"/>
    </source>
</evidence>
<evidence type="ECO:0000256" key="7">
    <source>
        <dbReference type="ARBA" id="ARBA00023136"/>
    </source>
</evidence>
<keyword evidence="9" id="KW-0998">Cell outer membrane</keyword>
<organism evidence="15 17">
    <name type="scientific">Pedobacter alluvionis</name>
    <dbReference type="NCBI Taxonomy" id="475253"/>
    <lineage>
        <taxon>Bacteria</taxon>
        <taxon>Pseudomonadati</taxon>
        <taxon>Bacteroidota</taxon>
        <taxon>Sphingobacteriia</taxon>
        <taxon>Sphingobacteriales</taxon>
        <taxon>Sphingobacteriaceae</taxon>
        <taxon>Pedobacter</taxon>
    </lineage>
</organism>
<evidence type="ECO:0000256" key="13">
    <source>
        <dbReference type="PIRNR" id="PIRNR036893"/>
    </source>
</evidence>
<evidence type="ECO:0000256" key="2">
    <source>
        <dbReference type="ARBA" id="ARBA00004635"/>
    </source>
</evidence>
<dbReference type="InterPro" id="IPR000566">
    <property type="entry name" value="Lipocln_cytosolic_FA-bd_dom"/>
</dbReference>
<evidence type="ECO:0000313" key="16">
    <source>
        <dbReference type="EMBL" id="TFB31600.1"/>
    </source>
</evidence>
<dbReference type="OrthoDB" id="594739at2"/>
<evidence type="ECO:0000256" key="12">
    <source>
        <dbReference type="ARBA" id="ARBA00071217"/>
    </source>
</evidence>
<gene>
    <name evidence="15" type="ORF">BCL90_1085</name>
    <name evidence="16" type="ORF">E3V97_13520</name>
</gene>
<dbReference type="Proteomes" id="UP000297429">
    <property type="component" value="Unassembled WGS sequence"/>
</dbReference>
<dbReference type="AlphaFoldDB" id="A0A497YJH6"/>
<evidence type="ECO:0000256" key="5">
    <source>
        <dbReference type="ARBA" id="ARBA00022729"/>
    </source>
</evidence>
<evidence type="ECO:0000313" key="18">
    <source>
        <dbReference type="Proteomes" id="UP000297429"/>
    </source>
</evidence>
<dbReference type="FunFam" id="2.40.128.20:FF:000002">
    <property type="entry name" value="Outer membrane lipoprotein Blc"/>
    <property type="match status" value="1"/>
</dbReference>
<comment type="caution">
    <text evidence="15">The sequence shown here is derived from an EMBL/GenBank/DDBJ whole genome shotgun (WGS) entry which is preliminary data.</text>
</comment>
<dbReference type="PIRSF" id="PIRSF036893">
    <property type="entry name" value="Lipocalin_ApoD"/>
    <property type="match status" value="1"/>
</dbReference>
<dbReference type="InterPro" id="IPR012674">
    <property type="entry name" value="Calycin"/>
</dbReference>
<feature type="domain" description="Lipocalin/cytosolic fatty-acid binding" evidence="14">
    <location>
        <begin position="41"/>
        <end position="178"/>
    </location>
</feature>
<dbReference type="PROSITE" id="PS00213">
    <property type="entry name" value="LIPOCALIN"/>
    <property type="match status" value="1"/>
</dbReference>
<comment type="similarity">
    <text evidence="3 13">Belongs to the calycin superfamily. Lipocalin family.</text>
</comment>
<keyword evidence="18" id="KW-1185">Reference proteome</keyword>
<protein>
    <recommendedName>
        <fullName evidence="12">Outer membrane lipoprotein Blc</fullName>
    </recommendedName>
</protein>
<dbReference type="RefSeq" id="WP_121282934.1">
    <property type="nucleotide sequence ID" value="NZ_RCCK01000010.1"/>
</dbReference>
<dbReference type="EMBL" id="RCCK01000010">
    <property type="protein sequence ID" value="RLJ80330.1"/>
    <property type="molecule type" value="Genomic_DNA"/>
</dbReference>
<accession>A0A497YJH6</accession>
<dbReference type="PRINTS" id="PR01171">
    <property type="entry name" value="BCTLIPOCALIN"/>
</dbReference>
<evidence type="ECO:0000256" key="6">
    <source>
        <dbReference type="ARBA" id="ARBA00023121"/>
    </source>
</evidence>
<dbReference type="Gene3D" id="2.40.128.20">
    <property type="match status" value="1"/>
</dbReference>
<keyword evidence="10 15" id="KW-0449">Lipoprotein</keyword>
<dbReference type="InterPro" id="IPR022271">
    <property type="entry name" value="Lipocalin_ApoD"/>
</dbReference>
<dbReference type="InterPro" id="IPR002446">
    <property type="entry name" value="Lipocalin_bac"/>
</dbReference>
<evidence type="ECO:0000256" key="9">
    <source>
        <dbReference type="ARBA" id="ARBA00023237"/>
    </source>
</evidence>
<keyword evidence="8" id="KW-0564">Palmitate</keyword>
<proteinExistence type="inferred from homology"/>
<dbReference type="CDD" id="cd19438">
    <property type="entry name" value="lipocalin_Blc-like"/>
    <property type="match status" value="1"/>
</dbReference>
<evidence type="ECO:0000313" key="15">
    <source>
        <dbReference type="EMBL" id="RLJ80330.1"/>
    </source>
</evidence>
<comment type="subunit">
    <text evidence="4">Homodimer.</text>
</comment>
<comment type="function">
    <text evidence="11">Involved in the storage or transport of lipids necessary for membrane maintenance under stressful conditions. Displays a binding preference for lysophospholipids.</text>
</comment>
<dbReference type="SUPFAM" id="SSF50814">
    <property type="entry name" value="Lipocalins"/>
    <property type="match status" value="1"/>
</dbReference>
<evidence type="ECO:0000256" key="3">
    <source>
        <dbReference type="ARBA" id="ARBA00006889"/>
    </source>
</evidence>
<dbReference type="Proteomes" id="UP000273898">
    <property type="component" value="Unassembled WGS sequence"/>
</dbReference>
<evidence type="ECO:0000256" key="11">
    <source>
        <dbReference type="ARBA" id="ARBA00057024"/>
    </source>
</evidence>
<evidence type="ECO:0000256" key="10">
    <source>
        <dbReference type="ARBA" id="ARBA00023288"/>
    </source>
</evidence>
<evidence type="ECO:0000256" key="8">
    <source>
        <dbReference type="ARBA" id="ARBA00023139"/>
    </source>
</evidence>
<keyword evidence="6" id="KW-0446">Lipid-binding</keyword>
<keyword evidence="5 13" id="KW-0732">Signal</keyword>
<dbReference type="EMBL" id="SOPX01000002">
    <property type="protein sequence ID" value="TFB31600.1"/>
    <property type="molecule type" value="Genomic_DNA"/>
</dbReference>